<evidence type="ECO:0000313" key="2">
    <source>
        <dbReference type="EMBL" id="CAH2101556.1"/>
    </source>
</evidence>
<dbReference type="Proteomes" id="UP001153954">
    <property type="component" value="Unassembled WGS sequence"/>
</dbReference>
<keyword evidence="3" id="KW-1185">Reference proteome</keyword>
<protein>
    <submittedName>
        <fullName evidence="2">Uncharacterized protein</fullName>
    </submittedName>
</protein>
<sequence>MGVASELVQCNTVPNYNRRQLDLVLSSHDDGVSVAMADETLRTVTRTTRCSLSPSPLPPPPLRLQRRYPPP</sequence>
<evidence type="ECO:0000256" key="1">
    <source>
        <dbReference type="SAM" id="MobiDB-lite"/>
    </source>
</evidence>
<accession>A0AAU9UUH3</accession>
<organism evidence="2 3">
    <name type="scientific">Euphydryas editha</name>
    <name type="common">Edith's checkerspot</name>
    <dbReference type="NCBI Taxonomy" id="104508"/>
    <lineage>
        <taxon>Eukaryota</taxon>
        <taxon>Metazoa</taxon>
        <taxon>Ecdysozoa</taxon>
        <taxon>Arthropoda</taxon>
        <taxon>Hexapoda</taxon>
        <taxon>Insecta</taxon>
        <taxon>Pterygota</taxon>
        <taxon>Neoptera</taxon>
        <taxon>Endopterygota</taxon>
        <taxon>Lepidoptera</taxon>
        <taxon>Glossata</taxon>
        <taxon>Ditrysia</taxon>
        <taxon>Papilionoidea</taxon>
        <taxon>Nymphalidae</taxon>
        <taxon>Nymphalinae</taxon>
        <taxon>Euphydryas</taxon>
    </lineage>
</organism>
<gene>
    <name evidence="2" type="ORF">EEDITHA_LOCUS16297</name>
</gene>
<evidence type="ECO:0000313" key="3">
    <source>
        <dbReference type="Proteomes" id="UP001153954"/>
    </source>
</evidence>
<name>A0AAU9UUH3_EUPED</name>
<feature type="region of interest" description="Disordered" evidence="1">
    <location>
        <begin position="46"/>
        <end position="71"/>
    </location>
</feature>
<comment type="caution">
    <text evidence="2">The sequence shown here is derived from an EMBL/GenBank/DDBJ whole genome shotgun (WGS) entry which is preliminary data.</text>
</comment>
<reference evidence="2" key="1">
    <citation type="submission" date="2022-03" db="EMBL/GenBank/DDBJ databases">
        <authorList>
            <person name="Tunstrom K."/>
        </authorList>
    </citation>
    <scope>NUCLEOTIDE SEQUENCE</scope>
</reference>
<proteinExistence type="predicted"/>
<dbReference type="EMBL" id="CAKOGL010000023">
    <property type="protein sequence ID" value="CAH2101556.1"/>
    <property type="molecule type" value="Genomic_DNA"/>
</dbReference>
<feature type="compositionally biased region" description="Pro residues" evidence="1">
    <location>
        <begin position="55"/>
        <end position="71"/>
    </location>
</feature>
<dbReference type="AlphaFoldDB" id="A0AAU9UUH3"/>